<keyword evidence="2" id="KW-1133">Transmembrane helix</keyword>
<dbReference type="EMBL" id="CAIZ01000008">
    <property type="protein sequence ID" value="CCH68517.1"/>
    <property type="molecule type" value="Genomic_DNA"/>
</dbReference>
<dbReference type="PANTHER" id="PTHR43681:SF1">
    <property type="entry name" value="SARCALUMENIN"/>
    <property type="match status" value="1"/>
</dbReference>
<dbReference type="eggNOG" id="COG0699">
    <property type="taxonomic scope" value="Bacteria"/>
</dbReference>
<sequence>MTGSTSNSRTPEKRGSSGQVAERPPTVAAAVDEHANNQLAELIETVARAASSMGRSDLVQRLDHTHERLVDPNVRVIVIGEFKQGKSKLVNAIVNAPVCPIDDDIATSVPTTIGYGAQPGAWVIKVRENKESHDPEVYREAIPIDSLAQYVSELGNANNEQGIRAAEVLLPREILRGGLRLIDSPGVGGMDSAHALTTLSALASAHAVLLVSDASQEYTEPEMQLFRHAMRVSPNVAAVLAKTDLYPEWRAIKKIDRNHLKELGEVPLFAVSSDLRLLAATENSSELNDESGFPKLVAHLRADILGQAELIGARGAVHDITFVLDQITVSLRSELTVLLHPEDTPRLITELEITKAKLEEFRSRSSRWNTTLNDGIADLIADMDYDLRDRLRRVMREAEESIDEGDPGPIWEQITEWVDQRVATAISETFVWTDERSRWLTEEVAELFAQDRNTLPTIEVAGTNDLLDVVDPLPAVGDGKLGAGEKIYIGVRGSYGGVLMMGLATGLIGLPLINPLSLLVGVLVGRRAYREDMGNRLMRRRMEAKGIVRRYIDEVTFQVGKELRDRMRTVQRTIRDHFTGIGDEMNRSLGEALQAARQSADRFTEDRDQRVAQLQGQLRQLEQWRGQMPELPPPAPVKEVSSR</sequence>
<evidence type="ECO:0000256" key="2">
    <source>
        <dbReference type="SAM" id="Phobius"/>
    </source>
</evidence>
<evidence type="ECO:0000256" key="1">
    <source>
        <dbReference type="SAM" id="MobiDB-lite"/>
    </source>
</evidence>
<dbReference type="PANTHER" id="PTHR43681">
    <property type="entry name" value="TRANSMEMBRANE GTPASE FZO"/>
    <property type="match status" value="1"/>
</dbReference>
<evidence type="ECO:0000259" key="3">
    <source>
        <dbReference type="Pfam" id="PF00350"/>
    </source>
</evidence>
<dbReference type="InterPro" id="IPR027417">
    <property type="entry name" value="P-loop_NTPase"/>
</dbReference>
<comment type="caution">
    <text evidence="4">The sequence shown here is derived from an EMBL/GenBank/DDBJ whole genome shotgun (WGS) entry which is preliminary data.</text>
</comment>
<dbReference type="Pfam" id="PF00350">
    <property type="entry name" value="Dynamin_N"/>
    <property type="match status" value="1"/>
</dbReference>
<dbReference type="STRING" id="1193181.BN10_1050002"/>
<gene>
    <name evidence="4" type="primary">iniA</name>
    <name evidence="4" type="ORF">BN10_1050002</name>
</gene>
<accession>N0DXK2</accession>
<organism evidence="4 5">
    <name type="scientific">Phycicoccus elongatus Lp2</name>
    <dbReference type="NCBI Taxonomy" id="1193181"/>
    <lineage>
        <taxon>Bacteria</taxon>
        <taxon>Bacillati</taxon>
        <taxon>Actinomycetota</taxon>
        <taxon>Actinomycetes</taxon>
        <taxon>Micrococcales</taxon>
        <taxon>Intrasporangiaceae</taxon>
        <taxon>Phycicoccus</taxon>
    </lineage>
</organism>
<dbReference type="SUPFAM" id="SSF52540">
    <property type="entry name" value="P-loop containing nucleoside triphosphate hydrolases"/>
    <property type="match status" value="1"/>
</dbReference>
<keyword evidence="2" id="KW-0472">Membrane</keyword>
<feature type="transmembrane region" description="Helical" evidence="2">
    <location>
        <begin position="498"/>
        <end position="524"/>
    </location>
</feature>
<dbReference type="InterPro" id="IPR051943">
    <property type="entry name" value="TRAFAC_Dynamin-like_GTPase"/>
</dbReference>
<dbReference type="Gene3D" id="3.40.50.300">
    <property type="entry name" value="P-loop containing nucleotide triphosphate hydrolases"/>
    <property type="match status" value="1"/>
</dbReference>
<name>N0DXK2_9MICO</name>
<dbReference type="HOGENOM" id="CLU_019977_0_0_11"/>
<dbReference type="AlphaFoldDB" id="N0DXK2"/>
<feature type="domain" description="Dynamin N-terminal" evidence="3">
    <location>
        <begin position="76"/>
        <end position="230"/>
    </location>
</feature>
<keyword evidence="5" id="KW-1185">Reference proteome</keyword>
<proteinExistence type="predicted"/>
<dbReference type="Proteomes" id="UP000013167">
    <property type="component" value="Unassembled WGS sequence"/>
</dbReference>
<feature type="region of interest" description="Disordered" evidence="1">
    <location>
        <begin position="1"/>
        <end position="25"/>
    </location>
</feature>
<evidence type="ECO:0000313" key="5">
    <source>
        <dbReference type="Proteomes" id="UP000013167"/>
    </source>
</evidence>
<feature type="region of interest" description="Disordered" evidence="1">
    <location>
        <begin position="623"/>
        <end position="643"/>
    </location>
</feature>
<reference evidence="4 5" key="1">
    <citation type="journal article" date="2013" name="ISME J.">
        <title>A metabolic model for members of the genus Tetrasphaera involved in enhanced biological phosphorus removal.</title>
        <authorList>
            <person name="Kristiansen R."/>
            <person name="Nguyen H.T.T."/>
            <person name="Saunders A.M."/>
            <person name="Nielsen J.L."/>
            <person name="Wimmer R."/>
            <person name="Le V.Q."/>
            <person name="McIlroy S.J."/>
            <person name="Petrovski S."/>
            <person name="Seviour R.J."/>
            <person name="Calteau A."/>
            <person name="Nielsen K.L."/>
            <person name="Nielsen P.H."/>
        </authorList>
    </citation>
    <scope>NUCLEOTIDE SEQUENCE [LARGE SCALE GENOMIC DNA]</scope>
    <source>
        <strain evidence="4 5">Lp2</strain>
    </source>
</reference>
<dbReference type="InterPro" id="IPR045063">
    <property type="entry name" value="Dynamin_N"/>
</dbReference>
<keyword evidence="2" id="KW-0812">Transmembrane</keyword>
<protein>
    <submittedName>
        <fullName evidence="4">Isoniazid-inductible protein iniA</fullName>
    </submittedName>
</protein>
<evidence type="ECO:0000313" key="4">
    <source>
        <dbReference type="EMBL" id="CCH68517.1"/>
    </source>
</evidence>
<dbReference type="RefSeq" id="WP_010851421.1">
    <property type="nucleotide sequence ID" value="NZ_HF570956.1"/>
</dbReference>